<dbReference type="GO" id="GO:0005576">
    <property type="term" value="C:extracellular region"/>
    <property type="evidence" value="ECO:0007669"/>
    <property type="project" value="UniProtKB-SubCell"/>
</dbReference>
<protein>
    <recommendedName>
        <fullName evidence="3">Single domain-containing protein</fullName>
    </recommendedName>
</protein>
<keyword evidence="5" id="KW-1185">Reference proteome</keyword>
<dbReference type="PANTHER" id="PTHR39957:SF1">
    <property type="entry name" value="AT09846P1-RELATED"/>
    <property type="match status" value="1"/>
</dbReference>
<accession>A0ABD1D6J1</accession>
<comment type="caution">
    <text evidence="4">The sequence shown here is derived from an EMBL/GenBank/DDBJ whole genome shotgun (WGS) entry which is preliminary data.</text>
</comment>
<dbReference type="InterPro" id="IPR053308">
    <property type="entry name" value="Vago-like"/>
</dbReference>
<dbReference type="PANTHER" id="PTHR39957">
    <property type="entry name" value="AT09846P1-RELATED"/>
    <property type="match status" value="1"/>
</dbReference>
<dbReference type="InterPro" id="IPR029277">
    <property type="entry name" value="SVWC_dom"/>
</dbReference>
<sequence>MEKLRGLTLLSLAAGFLIISFTNSEAYLMHLRNATNKNFPGECYDAATKIHFKPNTTVQRPLRCEKMTCYENFQITFAGCGVGVVNSPNCTKVGQNFTLPYPECCRKYKCMMNGKVTFL</sequence>
<dbReference type="Proteomes" id="UP001562425">
    <property type="component" value="Unassembled WGS sequence"/>
</dbReference>
<evidence type="ECO:0000313" key="4">
    <source>
        <dbReference type="EMBL" id="KAL1394717.1"/>
    </source>
</evidence>
<dbReference type="EMBL" id="JBEHCU010007466">
    <property type="protein sequence ID" value="KAL1394717.1"/>
    <property type="molecule type" value="Genomic_DNA"/>
</dbReference>
<evidence type="ECO:0000256" key="1">
    <source>
        <dbReference type="ARBA" id="ARBA00004613"/>
    </source>
</evidence>
<proteinExistence type="predicted"/>
<evidence type="ECO:0000259" key="3">
    <source>
        <dbReference type="SMART" id="SM01318"/>
    </source>
</evidence>
<evidence type="ECO:0000313" key="5">
    <source>
        <dbReference type="Proteomes" id="UP001562425"/>
    </source>
</evidence>
<dbReference type="AlphaFoldDB" id="A0ABD1D6J1"/>
<keyword evidence="2" id="KW-0964">Secreted</keyword>
<feature type="domain" description="Single" evidence="3">
    <location>
        <begin position="43"/>
        <end position="110"/>
    </location>
</feature>
<comment type="subcellular location">
    <subcellularLocation>
        <location evidence="1">Secreted</location>
    </subcellularLocation>
</comment>
<evidence type="ECO:0000256" key="2">
    <source>
        <dbReference type="ARBA" id="ARBA00022525"/>
    </source>
</evidence>
<gene>
    <name evidence="4" type="ORF">pipiens_011754</name>
</gene>
<name>A0ABD1D6J1_CULPP</name>
<reference evidence="4 5" key="1">
    <citation type="submission" date="2024-05" db="EMBL/GenBank/DDBJ databases">
        <title>Culex pipiens pipiens assembly and annotation.</title>
        <authorList>
            <person name="Alout H."/>
            <person name="Durand T."/>
        </authorList>
    </citation>
    <scope>NUCLEOTIDE SEQUENCE [LARGE SCALE GENOMIC DNA]</scope>
    <source>
        <strain evidence="4">HA-2024</strain>
        <tissue evidence="4">Whole body</tissue>
    </source>
</reference>
<organism evidence="4 5">
    <name type="scientific">Culex pipiens pipiens</name>
    <name type="common">Northern house mosquito</name>
    <dbReference type="NCBI Taxonomy" id="38569"/>
    <lineage>
        <taxon>Eukaryota</taxon>
        <taxon>Metazoa</taxon>
        <taxon>Ecdysozoa</taxon>
        <taxon>Arthropoda</taxon>
        <taxon>Hexapoda</taxon>
        <taxon>Insecta</taxon>
        <taxon>Pterygota</taxon>
        <taxon>Neoptera</taxon>
        <taxon>Endopterygota</taxon>
        <taxon>Diptera</taxon>
        <taxon>Nematocera</taxon>
        <taxon>Culicoidea</taxon>
        <taxon>Culicidae</taxon>
        <taxon>Culicinae</taxon>
        <taxon>Culicini</taxon>
        <taxon>Culex</taxon>
        <taxon>Culex</taxon>
    </lineage>
</organism>
<dbReference type="SMART" id="SM01318">
    <property type="entry name" value="SVWC"/>
    <property type="match status" value="1"/>
</dbReference>
<dbReference type="Pfam" id="PF15430">
    <property type="entry name" value="SVWC"/>
    <property type="match status" value="1"/>
</dbReference>